<dbReference type="EMBL" id="CAEZXM010000054">
    <property type="protein sequence ID" value="CAB4684550.1"/>
    <property type="molecule type" value="Genomic_DNA"/>
</dbReference>
<dbReference type="Pfam" id="PF04964">
    <property type="entry name" value="Flp_Fap"/>
    <property type="match status" value="1"/>
</dbReference>
<sequence>MTKLIIFLQSYLATREQSEDRGATMVEYGLIVAAIALVVVVGATVFGSALSDFFSGLADQLG</sequence>
<reference evidence="2" key="1">
    <citation type="submission" date="2020-05" db="EMBL/GenBank/DDBJ databases">
        <authorList>
            <person name="Chiriac C."/>
            <person name="Salcher M."/>
            <person name="Ghai R."/>
            <person name="Kavagutti S V."/>
        </authorList>
    </citation>
    <scope>NUCLEOTIDE SEQUENCE</scope>
</reference>
<protein>
    <submittedName>
        <fullName evidence="2">Unannotated protein</fullName>
    </submittedName>
</protein>
<dbReference type="AlphaFoldDB" id="A0A6J6NDB5"/>
<feature type="transmembrane region" description="Helical" evidence="1">
    <location>
        <begin position="28"/>
        <end position="50"/>
    </location>
</feature>
<dbReference type="InterPro" id="IPR007047">
    <property type="entry name" value="Flp_Fap"/>
</dbReference>
<organism evidence="2">
    <name type="scientific">freshwater metagenome</name>
    <dbReference type="NCBI Taxonomy" id="449393"/>
    <lineage>
        <taxon>unclassified sequences</taxon>
        <taxon>metagenomes</taxon>
        <taxon>ecological metagenomes</taxon>
    </lineage>
</organism>
<evidence type="ECO:0000256" key="1">
    <source>
        <dbReference type="SAM" id="Phobius"/>
    </source>
</evidence>
<evidence type="ECO:0000313" key="2">
    <source>
        <dbReference type="EMBL" id="CAB4684550.1"/>
    </source>
</evidence>
<gene>
    <name evidence="2" type="ORF">UFOPK2366_00415</name>
</gene>
<proteinExistence type="predicted"/>
<keyword evidence="1" id="KW-1133">Transmembrane helix</keyword>
<accession>A0A6J6NDB5</accession>
<keyword evidence="1" id="KW-0812">Transmembrane</keyword>
<keyword evidence="1" id="KW-0472">Membrane</keyword>
<name>A0A6J6NDB5_9ZZZZ</name>